<comment type="caution">
    <text evidence="2">The sequence shown here is derived from an EMBL/GenBank/DDBJ whole genome shotgun (WGS) entry which is preliminary data.</text>
</comment>
<protein>
    <submittedName>
        <fullName evidence="2">Glycosyltransferase</fullName>
    </submittedName>
</protein>
<keyword evidence="3" id="KW-1185">Reference proteome</keyword>
<reference evidence="2 3" key="1">
    <citation type="submission" date="2019-01" db="EMBL/GenBank/DDBJ databases">
        <title>Hymenobacter humicola sp. nov., isolated from soils in Antarctica.</title>
        <authorList>
            <person name="Sedlacek I."/>
            <person name="Holochova P."/>
            <person name="Kralova S."/>
            <person name="Pantucek R."/>
            <person name="Stankova E."/>
            <person name="Vrbovska V."/>
            <person name="Kristofova L."/>
            <person name="Svec P."/>
            <person name="Busse H.-J."/>
        </authorList>
    </citation>
    <scope>NUCLEOTIDE SEQUENCE [LARGE SCALE GENOMIC DNA]</scope>
    <source>
        <strain evidence="2 3">CCM 8852</strain>
    </source>
</reference>
<dbReference type="Proteomes" id="UP000284250">
    <property type="component" value="Unassembled WGS sequence"/>
</dbReference>
<gene>
    <name evidence="2" type="ORF">D0T11_11905</name>
</gene>
<dbReference type="InterPro" id="IPR028098">
    <property type="entry name" value="Glyco_trans_4-like_N"/>
</dbReference>
<dbReference type="PANTHER" id="PTHR12526:SF641">
    <property type="entry name" value="LIPOPOLYSACCHARIDE CORE BIOSYNTHESIS PROTEIN RFAG"/>
    <property type="match status" value="1"/>
</dbReference>
<dbReference type="Pfam" id="PF13692">
    <property type="entry name" value="Glyco_trans_1_4"/>
    <property type="match status" value="1"/>
</dbReference>
<dbReference type="AlphaFoldDB" id="A0A418QWH6"/>
<dbReference type="CDD" id="cd03801">
    <property type="entry name" value="GT4_PimA-like"/>
    <property type="match status" value="1"/>
</dbReference>
<dbReference type="GO" id="GO:0016757">
    <property type="term" value="F:glycosyltransferase activity"/>
    <property type="evidence" value="ECO:0007669"/>
    <property type="project" value="TreeGrafter"/>
</dbReference>
<sequence>MRIAFVSLMYDAPWGGSEVLWAQTAARALAEGHQVLVITNAWPELPPPLQALAAAGATLCRRPRYEPTLRFRTRSWLARLPRKGRLPEIDALRHFKPQVVLVSQGGWNDLLFHQQLATWLQSVPFLLICHNYHDPVRQGEAQRQRMITLYEQAREVLMISDLQQQVIRRQLAAPIQNARVVQNPLNLPANWPVPYPPLAADTVVQLAVVGSFDTDRKGQDVLLDTLCQPQWLARAWHLNLYGRGPDQRYLERLIEFCHLQGRVTWHGHVADSNVLWATTHLLILPSRIESGPMVVQEAALCGRPMVAADVGLVRDWVQDEVTGFIADMASVSSLSRSLERAWARRSEWGRMGQAGSAWASEKMLTDPAGDLLQHLVAAG</sequence>
<organism evidence="2 3">
    <name type="scientific">Hymenobacter rubripertinctus</name>
    <dbReference type="NCBI Taxonomy" id="2029981"/>
    <lineage>
        <taxon>Bacteria</taxon>
        <taxon>Pseudomonadati</taxon>
        <taxon>Bacteroidota</taxon>
        <taxon>Cytophagia</taxon>
        <taxon>Cytophagales</taxon>
        <taxon>Hymenobacteraceae</taxon>
        <taxon>Hymenobacter</taxon>
    </lineage>
</organism>
<name>A0A418QWH6_9BACT</name>
<dbReference type="EMBL" id="QYCN01000016">
    <property type="protein sequence ID" value="RIY09518.1"/>
    <property type="molecule type" value="Genomic_DNA"/>
</dbReference>
<dbReference type="OrthoDB" id="7560678at2"/>
<evidence type="ECO:0000259" key="1">
    <source>
        <dbReference type="Pfam" id="PF13439"/>
    </source>
</evidence>
<feature type="domain" description="Glycosyltransferase subfamily 4-like N-terminal" evidence="1">
    <location>
        <begin position="14"/>
        <end position="186"/>
    </location>
</feature>
<dbReference type="PANTHER" id="PTHR12526">
    <property type="entry name" value="GLYCOSYLTRANSFERASE"/>
    <property type="match status" value="1"/>
</dbReference>
<proteinExistence type="predicted"/>
<dbReference type="Pfam" id="PF13439">
    <property type="entry name" value="Glyco_transf_4"/>
    <property type="match status" value="1"/>
</dbReference>
<evidence type="ECO:0000313" key="2">
    <source>
        <dbReference type="EMBL" id="RIY09518.1"/>
    </source>
</evidence>
<accession>A0A418QWH6</accession>
<dbReference type="SUPFAM" id="SSF53756">
    <property type="entry name" value="UDP-Glycosyltransferase/glycogen phosphorylase"/>
    <property type="match status" value="1"/>
</dbReference>
<evidence type="ECO:0000313" key="3">
    <source>
        <dbReference type="Proteomes" id="UP000284250"/>
    </source>
</evidence>
<keyword evidence="2" id="KW-0808">Transferase</keyword>
<dbReference type="Gene3D" id="3.40.50.2000">
    <property type="entry name" value="Glycogen Phosphorylase B"/>
    <property type="match status" value="2"/>
</dbReference>